<organism evidence="8 10">
    <name type="scientific">Glomus cerebriforme</name>
    <dbReference type="NCBI Taxonomy" id="658196"/>
    <lineage>
        <taxon>Eukaryota</taxon>
        <taxon>Fungi</taxon>
        <taxon>Fungi incertae sedis</taxon>
        <taxon>Mucoromycota</taxon>
        <taxon>Glomeromycotina</taxon>
        <taxon>Glomeromycetes</taxon>
        <taxon>Glomerales</taxon>
        <taxon>Glomeraceae</taxon>
        <taxon>Glomus</taxon>
    </lineage>
</organism>
<keyword evidence="6" id="KW-0804">Transcription</keyword>
<dbReference type="PANTHER" id="PTHR22597">
    <property type="entry name" value="POLYCOMB GROUP PROTEIN"/>
    <property type="match status" value="1"/>
</dbReference>
<feature type="domain" description="Polycomb protein VEFS-Box" evidence="7">
    <location>
        <begin position="328"/>
        <end position="440"/>
    </location>
</feature>
<keyword evidence="3" id="KW-0863">Zinc-finger</keyword>
<keyword evidence="4" id="KW-0862">Zinc</keyword>
<evidence type="ECO:0000256" key="5">
    <source>
        <dbReference type="ARBA" id="ARBA00023015"/>
    </source>
</evidence>
<keyword evidence="2" id="KW-0479">Metal-binding</keyword>
<keyword evidence="5" id="KW-0805">Transcription regulation</keyword>
<dbReference type="Proteomes" id="UP000265703">
    <property type="component" value="Unassembled WGS sequence"/>
</dbReference>
<evidence type="ECO:0000256" key="4">
    <source>
        <dbReference type="ARBA" id="ARBA00022833"/>
    </source>
</evidence>
<evidence type="ECO:0000313" key="10">
    <source>
        <dbReference type="Proteomes" id="UP000265703"/>
    </source>
</evidence>
<keyword evidence="10" id="KW-1185">Reference proteome</keyword>
<dbReference type="EMBL" id="QKYT01001426">
    <property type="protein sequence ID" value="RIA79250.1"/>
    <property type="molecule type" value="Genomic_DNA"/>
</dbReference>
<dbReference type="GO" id="GO:0031490">
    <property type="term" value="F:chromatin DNA binding"/>
    <property type="evidence" value="ECO:0007669"/>
    <property type="project" value="TreeGrafter"/>
</dbReference>
<evidence type="ECO:0000256" key="3">
    <source>
        <dbReference type="ARBA" id="ARBA00022771"/>
    </source>
</evidence>
<dbReference type="CDD" id="cd21553">
    <property type="entry name" value="VEFS-box_EMF2-like"/>
    <property type="match status" value="1"/>
</dbReference>
<evidence type="ECO:0000256" key="6">
    <source>
        <dbReference type="ARBA" id="ARBA00023163"/>
    </source>
</evidence>
<gene>
    <name evidence="9" type="ORF">C1645_740156</name>
    <name evidence="8" type="ORF">C1645_746028</name>
</gene>
<evidence type="ECO:0000313" key="8">
    <source>
        <dbReference type="EMBL" id="RIA79250.1"/>
    </source>
</evidence>
<protein>
    <submittedName>
        <fullName evidence="8">VEFS-Box of polycomb protein</fullName>
    </submittedName>
</protein>
<dbReference type="GO" id="GO:0005634">
    <property type="term" value="C:nucleus"/>
    <property type="evidence" value="ECO:0007669"/>
    <property type="project" value="UniProtKB-ARBA"/>
</dbReference>
<dbReference type="PANTHER" id="PTHR22597:SF0">
    <property type="entry name" value="POLYCOMB PROTEIN SUZ12"/>
    <property type="match status" value="1"/>
</dbReference>
<dbReference type="AlphaFoldDB" id="A0A397RYC3"/>
<accession>A0A397RYC3</accession>
<dbReference type="EMBL" id="QKYT01000311">
    <property type="protein sequence ID" value="RIA87369.1"/>
    <property type="molecule type" value="Genomic_DNA"/>
</dbReference>
<comment type="similarity">
    <text evidence="1">Belongs to the VEFS (VRN2-EMF2-FIS2-SU(Z)12) family.</text>
</comment>
<dbReference type="Pfam" id="PF09733">
    <property type="entry name" value="VEFS-Box"/>
    <property type="match status" value="1"/>
</dbReference>
<comment type="caution">
    <text evidence="8">The sequence shown here is derived from an EMBL/GenBank/DDBJ whole genome shotgun (WGS) entry which is preliminary data.</text>
</comment>
<evidence type="ECO:0000256" key="2">
    <source>
        <dbReference type="ARBA" id="ARBA00022723"/>
    </source>
</evidence>
<dbReference type="STRING" id="658196.A0A397RYC3"/>
<proteinExistence type="inferred from homology"/>
<sequence length="460" mass="53294">MVNRAIKSIVDQNRVSSLFRETFTGPSCLYHWLNNHRPKKSPSNNAKKRKLNNGRFESSDFQLAHRSTIPLVLDENGCSLGTTLTVEPYTTNINDYVSQDVILGFRLYALNSQLWPPVSSESVRTLINGENRKVHLIPKLVDCSDGRRILCVQMGVIENGNFCRDNQYELDLNFAREQCSIIESSWKMRFTASWERKVQLPLKPMKPKLPIPIITQNDEPPVTYIYRVADCELHQAVRGFRCPWCTNLSFRDSTCLMLHLRNNHLHLKFGTKNGKQPPSDRVIVVNSNDDLSELDFFDIDKREGTWNPKPFVYPVKQYTTPPVALSSFPSQTFYHSHTFMPFHGDENVDDSEDDICTHWVEQLNDETLDELSDVNDKEKLMMKIWNRFIEPQKGLADRNLPEVCIQFSKTRADQIISLDLRNEFAFHLLNILEFQLIDSQCVAKCLGYVDKIRIENFELL</sequence>
<dbReference type="OrthoDB" id="166746at2759"/>
<evidence type="ECO:0000259" key="7">
    <source>
        <dbReference type="Pfam" id="PF09733"/>
    </source>
</evidence>
<evidence type="ECO:0000256" key="1">
    <source>
        <dbReference type="ARBA" id="ARBA00007416"/>
    </source>
</evidence>
<dbReference type="GO" id="GO:0008270">
    <property type="term" value="F:zinc ion binding"/>
    <property type="evidence" value="ECO:0007669"/>
    <property type="project" value="UniProtKB-KW"/>
</dbReference>
<name>A0A397RYC3_9GLOM</name>
<dbReference type="InterPro" id="IPR019135">
    <property type="entry name" value="Polycomb_protein_VEFS-Box"/>
</dbReference>
<evidence type="ECO:0000313" key="9">
    <source>
        <dbReference type="EMBL" id="RIA87369.1"/>
    </source>
</evidence>
<reference evidence="8 10" key="1">
    <citation type="submission" date="2018-06" db="EMBL/GenBank/DDBJ databases">
        <title>Comparative genomics reveals the genomic features of Rhizophagus irregularis, R. cerebriforme, R. diaphanum and Gigaspora rosea, and their symbiotic lifestyle signature.</title>
        <authorList>
            <person name="Morin E."/>
            <person name="San Clemente H."/>
            <person name="Chen E.C.H."/>
            <person name="De La Providencia I."/>
            <person name="Hainaut M."/>
            <person name="Kuo A."/>
            <person name="Kohler A."/>
            <person name="Murat C."/>
            <person name="Tang N."/>
            <person name="Roy S."/>
            <person name="Loubradou J."/>
            <person name="Henrissat B."/>
            <person name="Grigoriev I.V."/>
            <person name="Corradi N."/>
            <person name="Roux C."/>
            <person name="Martin F.M."/>
        </authorList>
    </citation>
    <scope>NUCLEOTIDE SEQUENCE [LARGE SCALE GENOMIC DNA]</scope>
    <source>
        <strain evidence="8 10">DAOM 227022</strain>
    </source>
</reference>